<accession>A0A8J2J9V9</accession>
<reference evidence="2" key="1">
    <citation type="submission" date="2021-06" db="EMBL/GenBank/DDBJ databases">
        <authorList>
            <person name="Hodson N. C."/>
            <person name="Mongue J. A."/>
            <person name="Jaron S. K."/>
        </authorList>
    </citation>
    <scope>NUCLEOTIDE SEQUENCE</scope>
</reference>
<organism evidence="2 3">
    <name type="scientific">Allacma fusca</name>
    <dbReference type="NCBI Taxonomy" id="39272"/>
    <lineage>
        <taxon>Eukaryota</taxon>
        <taxon>Metazoa</taxon>
        <taxon>Ecdysozoa</taxon>
        <taxon>Arthropoda</taxon>
        <taxon>Hexapoda</taxon>
        <taxon>Collembola</taxon>
        <taxon>Symphypleona</taxon>
        <taxon>Sminthuridae</taxon>
        <taxon>Allacma</taxon>
    </lineage>
</organism>
<keyword evidence="3" id="KW-1185">Reference proteome</keyword>
<proteinExistence type="predicted"/>
<dbReference type="AlphaFoldDB" id="A0A8J2J9V9"/>
<gene>
    <name evidence="2" type="ORF">AFUS01_LOCUS6071</name>
</gene>
<comment type="caution">
    <text evidence="2">The sequence shown here is derived from an EMBL/GenBank/DDBJ whole genome shotgun (WGS) entry which is preliminary data.</text>
</comment>
<feature type="region of interest" description="Disordered" evidence="1">
    <location>
        <begin position="1"/>
        <end position="27"/>
    </location>
</feature>
<protein>
    <submittedName>
        <fullName evidence="2">Uncharacterized protein</fullName>
    </submittedName>
</protein>
<sequence>RNKINHFGNQQTIERPNKNDDSLNQHSRALNPNAESIFIETGDIFEDDVDELEIPMIVNGGDAKIEDVPYQV</sequence>
<dbReference type="EMBL" id="CAJVCH010039536">
    <property type="protein sequence ID" value="CAG7716571.1"/>
    <property type="molecule type" value="Genomic_DNA"/>
</dbReference>
<dbReference type="OrthoDB" id="5859944at2759"/>
<evidence type="ECO:0000313" key="3">
    <source>
        <dbReference type="Proteomes" id="UP000708208"/>
    </source>
</evidence>
<evidence type="ECO:0000256" key="1">
    <source>
        <dbReference type="SAM" id="MobiDB-lite"/>
    </source>
</evidence>
<evidence type="ECO:0000313" key="2">
    <source>
        <dbReference type="EMBL" id="CAG7716571.1"/>
    </source>
</evidence>
<feature type="non-terminal residue" evidence="2">
    <location>
        <position position="1"/>
    </location>
</feature>
<dbReference type="Proteomes" id="UP000708208">
    <property type="component" value="Unassembled WGS sequence"/>
</dbReference>
<name>A0A8J2J9V9_9HEXA</name>
<feature type="non-terminal residue" evidence="2">
    <location>
        <position position="72"/>
    </location>
</feature>